<protein>
    <submittedName>
        <fullName evidence="1">Uncharacterized protein</fullName>
    </submittedName>
</protein>
<dbReference type="AlphaFoldDB" id="A0A953JED0"/>
<reference evidence="1" key="1">
    <citation type="journal article" date="2021" name="bioRxiv">
        <title>Unraveling nitrogen, sulfur and carbon metabolic pathways and microbial community transcriptional responses to substrate deprivation and toxicity stresses in a bioreactor mimicking anoxic brackish coastal sediment conditions.</title>
        <authorList>
            <person name="Martins P.D."/>
            <person name="Echeveste M.J."/>
            <person name="Arshad A."/>
            <person name="Kurth J."/>
            <person name="Ouboter H."/>
            <person name="Jetten M.S.M."/>
            <person name="Welte C.U."/>
        </authorList>
    </citation>
    <scope>NUCLEOTIDE SEQUENCE</scope>
    <source>
        <strain evidence="1">MAG_39</strain>
    </source>
</reference>
<dbReference type="Proteomes" id="UP000705867">
    <property type="component" value="Unassembled WGS sequence"/>
</dbReference>
<gene>
    <name evidence="1" type="ORF">K8I29_15535</name>
</gene>
<evidence type="ECO:0000313" key="1">
    <source>
        <dbReference type="EMBL" id="MBZ0157610.1"/>
    </source>
</evidence>
<comment type="caution">
    <text evidence="1">The sequence shown here is derived from an EMBL/GenBank/DDBJ whole genome shotgun (WGS) entry which is preliminary data.</text>
</comment>
<dbReference type="EMBL" id="JAIOIV010000121">
    <property type="protein sequence ID" value="MBZ0157610.1"/>
    <property type="molecule type" value="Genomic_DNA"/>
</dbReference>
<name>A0A953JED0_9BACT</name>
<proteinExistence type="predicted"/>
<reference evidence="1" key="2">
    <citation type="submission" date="2021-08" db="EMBL/GenBank/DDBJ databases">
        <authorList>
            <person name="Dalcin Martins P."/>
        </authorList>
    </citation>
    <scope>NUCLEOTIDE SEQUENCE</scope>
    <source>
        <strain evidence="1">MAG_39</strain>
    </source>
</reference>
<organism evidence="1 2">
    <name type="scientific">Candidatus Nitrobium versatile</name>
    <dbReference type="NCBI Taxonomy" id="2884831"/>
    <lineage>
        <taxon>Bacteria</taxon>
        <taxon>Pseudomonadati</taxon>
        <taxon>Nitrospirota</taxon>
        <taxon>Nitrospiria</taxon>
        <taxon>Nitrospirales</taxon>
        <taxon>Nitrospiraceae</taxon>
        <taxon>Candidatus Nitrobium</taxon>
    </lineage>
</organism>
<sequence>MSDDKDKKELCIVCAWRAACQKQFALKAGRRCPDFSKDLTLKEEKAEEEKK</sequence>
<accession>A0A953JED0</accession>
<evidence type="ECO:0000313" key="2">
    <source>
        <dbReference type="Proteomes" id="UP000705867"/>
    </source>
</evidence>